<name>A0ABT5UDN0_9GAMM</name>
<dbReference type="Pfam" id="PF04392">
    <property type="entry name" value="ABC_sub_bind"/>
    <property type="match status" value="1"/>
</dbReference>
<dbReference type="PANTHER" id="PTHR35271:SF1">
    <property type="entry name" value="ABC TRANSPORTER, SUBSTRATE-BINDING LIPOPROTEIN"/>
    <property type="match status" value="1"/>
</dbReference>
<gene>
    <name evidence="1" type="ORF">ORQ98_20395</name>
</gene>
<dbReference type="RefSeq" id="WP_274690653.1">
    <property type="nucleotide sequence ID" value="NZ_JAPMOU010000032.1"/>
</dbReference>
<sequence length="292" mass="33101">MIEELSRLGYKEHKNLEISYYSLAHYEGRAFHIWETHKDQGYRIVFVNGTIATRAFKQLVFNSPSVNVVFGNITDPVGEGVIDDFISPPKANFTGVSYPVKVDDRFRFIRRVMPTAKIFAIIYADMPQAHSYKKWVENMLNLQEFKDIKIIFRKVKFVKSEGGHKRMASFAKEHILELNEIVDAFISSNDMMGGQKPFAEIVYKHATKPLIGLGKNDVMDSWGATASIYPSLIWGGKKAARMIKRLFEGESIKNIIPVWPATGIAIDLVKAKKFGLNIPNDVIEEAGDNIIK</sequence>
<dbReference type="Gene3D" id="3.40.50.2300">
    <property type="match status" value="2"/>
</dbReference>
<dbReference type="Proteomes" id="UP001528823">
    <property type="component" value="Unassembled WGS sequence"/>
</dbReference>
<dbReference type="EMBL" id="JAPMOU010000032">
    <property type="protein sequence ID" value="MDE1464325.1"/>
    <property type="molecule type" value="Genomic_DNA"/>
</dbReference>
<dbReference type="InterPro" id="IPR007487">
    <property type="entry name" value="ABC_transpt-TYRBP-like"/>
</dbReference>
<keyword evidence="2" id="KW-1185">Reference proteome</keyword>
<reference evidence="1 2" key="1">
    <citation type="submission" date="2022-11" db="EMBL/GenBank/DDBJ databases">
        <title>Spartinivicinus poritis sp. nov., isolated from scleractinian coral Porites lutea.</title>
        <authorList>
            <person name="Zhang G."/>
            <person name="Cai L."/>
            <person name="Wei Q."/>
        </authorList>
    </citation>
    <scope>NUCLEOTIDE SEQUENCE [LARGE SCALE GENOMIC DNA]</scope>
    <source>
        <strain evidence="1 2">A2-2</strain>
    </source>
</reference>
<proteinExistence type="predicted"/>
<evidence type="ECO:0000313" key="2">
    <source>
        <dbReference type="Proteomes" id="UP001528823"/>
    </source>
</evidence>
<comment type="caution">
    <text evidence="1">The sequence shown here is derived from an EMBL/GenBank/DDBJ whole genome shotgun (WGS) entry which is preliminary data.</text>
</comment>
<evidence type="ECO:0000313" key="1">
    <source>
        <dbReference type="EMBL" id="MDE1464325.1"/>
    </source>
</evidence>
<accession>A0ABT5UDN0</accession>
<dbReference type="PANTHER" id="PTHR35271">
    <property type="entry name" value="ABC TRANSPORTER, SUBSTRATE-BINDING LIPOPROTEIN-RELATED"/>
    <property type="match status" value="1"/>
</dbReference>
<protein>
    <submittedName>
        <fullName evidence="1">ABC transporter substrate binding protein</fullName>
    </submittedName>
</protein>
<organism evidence="1 2">
    <name type="scientific">Spartinivicinus poritis</name>
    <dbReference type="NCBI Taxonomy" id="2994640"/>
    <lineage>
        <taxon>Bacteria</taxon>
        <taxon>Pseudomonadati</taxon>
        <taxon>Pseudomonadota</taxon>
        <taxon>Gammaproteobacteria</taxon>
        <taxon>Oceanospirillales</taxon>
        <taxon>Zooshikellaceae</taxon>
        <taxon>Spartinivicinus</taxon>
    </lineage>
</organism>